<feature type="compositionally biased region" description="Basic and acidic residues" evidence="1">
    <location>
        <begin position="1"/>
        <end position="10"/>
    </location>
</feature>
<keyword evidence="3" id="KW-1185">Reference proteome</keyword>
<organism evidence="2 3">
    <name type="scientific">Halapricum desulfuricans</name>
    <dbReference type="NCBI Taxonomy" id="2841257"/>
    <lineage>
        <taxon>Archaea</taxon>
        <taxon>Methanobacteriati</taxon>
        <taxon>Methanobacteriota</taxon>
        <taxon>Stenosarchaea group</taxon>
        <taxon>Halobacteria</taxon>
        <taxon>Halobacteriales</taxon>
        <taxon>Haloarculaceae</taxon>
        <taxon>Halapricum</taxon>
    </lineage>
</organism>
<feature type="compositionally biased region" description="Basic and acidic residues" evidence="1">
    <location>
        <begin position="19"/>
        <end position="31"/>
    </location>
</feature>
<evidence type="ECO:0000256" key="1">
    <source>
        <dbReference type="SAM" id="MobiDB-lite"/>
    </source>
</evidence>
<dbReference type="RefSeq" id="WP_229110439.1">
    <property type="nucleotide sequence ID" value="NZ_CP064788.1"/>
</dbReference>
<gene>
    <name evidence="2" type="ORF">HSR122_2927</name>
</gene>
<proteinExistence type="predicted"/>
<dbReference type="AlphaFoldDB" id="A0A897NC85"/>
<evidence type="ECO:0000313" key="3">
    <source>
        <dbReference type="Proteomes" id="UP000662973"/>
    </source>
</evidence>
<dbReference type="EMBL" id="CP064788">
    <property type="protein sequence ID" value="QSG10297.1"/>
    <property type="molecule type" value="Genomic_DNA"/>
</dbReference>
<dbReference type="KEGG" id="hds:HSR122_2927"/>
<name>A0A897NC85_9EURY</name>
<feature type="region of interest" description="Disordered" evidence="1">
    <location>
        <begin position="1"/>
        <end position="31"/>
    </location>
</feature>
<protein>
    <submittedName>
        <fullName evidence="2">Uncharacterized protein</fullName>
    </submittedName>
</protein>
<accession>A0A897NC85</accession>
<dbReference type="Proteomes" id="UP000662973">
    <property type="component" value="Chromosome"/>
</dbReference>
<evidence type="ECO:0000313" key="2">
    <source>
        <dbReference type="EMBL" id="QSG10297.1"/>
    </source>
</evidence>
<reference evidence="2 3" key="1">
    <citation type="submission" date="2020-11" db="EMBL/GenBank/DDBJ databases">
        <title>Carbohydrate-dependent, anaerobic sulfur respiration: A novel catabolism in halophilic archaea.</title>
        <authorList>
            <person name="Sorokin D.Y."/>
            <person name="Messina E."/>
            <person name="Smedile F."/>
            <person name="La Cono V."/>
            <person name="Hallsworth J.E."/>
            <person name="Yakimov M.M."/>
        </authorList>
    </citation>
    <scope>NUCLEOTIDE SEQUENCE [LARGE SCALE GENOMIC DNA]</scope>
    <source>
        <strain evidence="2 3">HSR12-2</strain>
    </source>
</reference>
<dbReference type="GeneID" id="68853516"/>
<sequence>MAAQERRSDQRTAGGAIAERGRDDREESGDRWIGAMRERLRRETGADGTFVWTGQDD</sequence>